<dbReference type="EMBL" id="NCKW01006678">
    <property type="protein sequence ID" value="POM70985.1"/>
    <property type="molecule type" value="Genomic_DNA"/>
</dbReference>
<feature type="transmembrane region" description="Helical" evidence="1">
    <location>
        <begin position="107"/>
        <end position="129"/>
    </location>
</feature>
<keyword evidence="1" id="KW-0472">Membrane</keyword>
<evidence type="ECO:0000313" key="3">
    <source>
        <dbReference type="Proteomes" id="UP000237271"/>
    </source>
</evidence>
<name>A0A2P4XZK4_9STRA</name>
<feature type="transmembrane region" description="Helical" evidence="1">
    <location>
        <begin position="433"/>
        <end position="452"/>
    </location>
</feature>
<feature type="transmembrane region" description="Helical" evidence="1">
    <location>
        <begin position="177"/>
        <end position="199"/>
    </location>
</feature>
<organism evidence="2 3">
    <name type="scientific">Phytophthora palmivora</name>
    <dbReference type="NCBI Taxonomy" id="4796"/>
    <lineage>
        <taxon>Eukaryota</taxon>
        <taxon>Sar</taxon>
        <taxon>Stramenopiles</taxon>
        <taxon>Oomycota</taxon>
        <taxon>Peronosporomycetes</taxon>
        <taxon>Peronosporales</taxon>
        <taxon>Peronosporaceae</taxon>
        <taxon>Phytophthora</taxon>
    </lineage>
</organism>
<feature type="transmembrane region" description="Helical" evidence="1">
    <location>
        <begin position="135"/>
        <end position="156"/>
    </location>
</feature>
<evidence type="ECO:0008006" key="4">
    <source>
        <dbReference type="Google" id="ProtNLM"/>
    </source>
</evidence>
<reference evidence="2 3" key="1">
    <citation type="journal article" date="2017" name="Genome Biol. Evol.">
        <title>Phytophthora megakarya and P. palmivora, closely related causal agents of cacao black pod rot, underwent increases in genome sizes and gene numbers by different mechanisms.</title>
        <authorList>
            <person name="Ali S.S."/>
            <person name="Shao J."/>
            <person name="Lary D.J."/>
            <person name="Kronmiller B."/>
            <person name="Shen D."/>
            <person name="Strem M.D."/>
            <person name="Amoako-Attah I."/>
            <person name="Akrofi A.Y."/>
            <person name="Begoude B.A."/>
            <person name="Ten Hoopen G.M."/>
            <person name="Coulibaly K."/>
            <person name="Kebe B.I."/>
            <person name="Melnick R.L."/>
            <person name="Guiltinan M.J."/>
            <person name="Tyler B.M."/>
            <person name="Meinhardt L.W."/>
            <person name="Bailey B.A."/>
        </authorList>
    </citation>
    <scope>NUCLEOTIDE SEQUENCE [LARGE SCALE GENOMIC DNA]</scope>
    <source>
        <strain evidence="3">sbr112.9</strain>
    </source>
</reference>
<dbReference type="AlphaFoldDB" id="A0A2P4XZK4"/>
<evidence type="ECO:0000313" key="2">
    <source>
        <dbReference type="EMBL" id="POM70985.1"/>
    </source>
</evidence>
<feature type="transmembrane region" description="Helical" evidence="1">
    <location>
        <begin position="472"/>
        <end position="492"/>
    </location>
</feature>
<accession>A0A2P4XZK4</accession>
<gene>
    <name evidence="2" type="ORF">PHPALM_12511</name>
</gene>
<protein>
    <recommendedName>
        <fullName evidence="4">Transmembrane protein</fullName>
    </recommendedName>
</protein>
<dbReference type="Proteomes" id="UP000237271">
    <property type="component" value="Unassembled WGS sequence"/>
</dbReference>
<keyword evidence="1" id="KW-0812">Transmembrane</keyword>
<keyword evidence="1" id="KW-1133">Transmembrane helix</keyword>
<sequence length="559" mass="62307">MITWLSFTPGKGTIVHPPALASRSQPHQGKRGWCSTLSHSWYSLQVSRSDKLSVERLLALEEYSRSVSSARVMLVCCATPLPMVNVFLCKTLPMIGTKTTAFRSAQFILLFIGQSIAYPASAMIFAELWPFPIPFMVLSIGSIYMALYLGLVCAIAGRKVLYHIAAQRDELAELSKFSFAQFGMACAYALYQVLFNAVADTCFELPTILLLPLIKLAMKNIVSRCVSSKPDMVPEAVIFTVEFFNAFYLATCMQSTSSTITVVTMIVIDFTQSGIALRSLHRRTDTILARFHQIYESNTDLLPAVGSLCRDTKMFQQQCRTNGLLRSCLPHHLSPQSQDLLNTLENVPDNGPHAPVCCSPCIAHIHRPVRSVLQTIFSKLTWKSSRDAVSPIIPQELPQSTSLTGSTTIEYSDILSDVLEILFTSECHVLTEYMETIIPVLYGSFIVLVVHLPSAQYHTDLSGVTLENVGATVHSIFLYALLEFVSFTMFVWRNGRLRALLAFVLETQMALVQVRLLTWVLITLSFRVVHFGTSSTNTYHHYDSPSSTAGADFTFTWLK</sequence>
<keyword evidence="3" id="KW-1185">Reference proteome</keyword>
<comment type="caution">
    <text evidence="2">The sequence shown here is derived from an EMBL/GenBank/DDBJ whole genome shotgun (WGS) entry which is preliminary data.</text>
</comment>
<evidence type="ECO:0000256" key="1">
    <source>
        <dbReference type="SAM" id="Phobius"/>
    </source>
</evidence>
<proteinExistence type="predicted"/>